<feature type="region of interest" description="Disordered" evidence="2">
    <location>
        <begin position="443"/>
        <end position="463"/>
    </location>
</feature>
<dbReference type="InterPro" id="IPR005877">
    <property type="entry name" value="YSIRK_signal_dom"/>
</dbReference>
<sequence length="537" mass="58535">MKKFKTKQVFSIRKYHFGAASVLLGLAFAFVTPTQVSAEQQDKTSATVTITAPSNAPDSAKTPTVSTTNQESTSNSTVVTTTTQEPKAETAPKTAEQATQSAPTNDVAPHKALVEDRTSAPISTDQTSKEDPKSPNTSQVSEPAKPIVYSDASYFADKKSDSDGNVDVDPKDLPQGWTLKLPETPDNIVKDPNADHYTFANVKISKTDTLVVSQNIPEGETYAAIHKAVTDRDTEPTPVYQPIEKNGEKTNLESVSVNINEKDQFVVNSTSGNLSFDYHFITKKKMTGDVSKPTSIVRMSIPEIFTQEINFVDPKGKKVFPTIKRKVVVGQEYNITPFEKKGYSVQIPENAKGIANISRSAKKGEQQFHHTKTKNGVQVDYTITFTDDKGTADFQATATFNGKTVRLSEVAQNPTRGTDKFVIKNVKPGEYASFYIPAFDVTKSTSTGSTRNKRSLPDTPTETPVLKTDPVWGSYGNGWKLANTVVNFLYTPIITDKTVPTSQTVTFEGAGDATPATDTQNDYSFSGKHDEVTGSDT</sequence>
<name>A0ABT2F4F7_9STRE</name>
<feature type="compositionally biased region" description="Polar residues" evidence="2">
    <location>
        <begin position="37"/>
        <end position="63"/>
    </location>
</feature>
<evidence type="ECO:0000256" key="3">
    <source>
        <dbReference type="SAM" id="SignalP"/>
    </source>
</evidence>
<dbReference type="Pfam" id="PF04650">
    <property type="entry name" value="YSIRK_signal"/>
    <property type="match status" value="1"/>
</dbReference>
<feature type="region of interest" description="Disordered" evidence="2">
    <location>
        <begin position="507"/>
        <end position="537"/>
    </location>
</feature>
<dbReference type="Proteomes" id="UP001206548">
    <property type="component" value="Unassembled WGS sequence"/>
</dbReference>
<dbReference type="RefSeq" id="WP_259136353.1">
    <property type="nucleotide sequence ID" value="NZ_JANUXX010000001.1"/>
</dbReference>
<feature type="non-terminal residue" evidence="5">
    <location>
        <position position="537"/>
    </location>
</feature>
<accession>A0ABT2F4F7</accession>
<feature type="domain" description="YSIRK Gram-positive signal peptide" evidence="4">
    <location>
        <begin position="5"/>
        <end position="25"/>
    </location>
</feature>
<evidence type="ECO:0000259" key="4">
    <source>
        <dbReference type="Pfam" id="PF04650"/>
    </source>
</evidence>
<keyword evidence="6" id="KW-1185">Reference proteome</keyword>
<evidence type="ECO:0000256" key="2">
    <source>
        <dbReference type="SAM" id="MobiDB-lite"/>
    </source>
</evidence>
<gene>
    <name evidence="5" type="ORF">NXS10_00005</name>
</gene>
<feature type="region of interest" description="Disordered" evidence="2">
    <location>
        <begin position="37"/>
        <end position="147"/>
    </location>
</feature>
<feature type="chain" id="PRO_5045208872" evidence="3">
    <location>
        <begin position="39"/>
        <end position="537"/>
    </location>
</feature>
<proteinExistence type="predicted"/>
<feature type="compositionally biased region" description="Basic and acidic residues" evidence="2">
    <location>
        <begin position="527"/>
        <end position="537"/>
    </location>
</feature>
<reference evidence="5 6" key="1">
    <citation type="journal article" date="2023" name="Int. J. Syst. Evol. Microbiol.">
        <title>Streptococcus sciuri sp. nov., Staphylococcus marylandisciuri sp. nov. and Staphylococcus americanisciuri sp. nov., isolated from faeces of eastern grey squirrel (Sciurus carolinensis).</title>
        <authorList>
            <person name="Volokhov D.V."/>
            <person name="Zagorodnyaya T.A."/>
            <person name="Furtak V.A."/>
            <person name="Nattanmai G."/>
            <person name="Randall L."/>
            <person name="Jose S."/>
            <person name="Gao Y."/>
            <person name="Eisenberg T."/>
            <person name="Delmonte P."/>
            <person name="Blom J."/>
            <person name="Mitchell K.K."/>
        </authorList>
    </citation>
    <scope>NUCLEOTIDE SEQUENCE [LARGE SCALE GENOMIC DNA]</scope>
    <source>
        <strain evidence="5 6">SQ9-PEA</strain>
    </source>
</reference>
<protein>
    <submittedName>
        <fullName evidence="5">YSIRK-type signal peptide-containing protein</fullName>
    </submittedName>
</protein>
<feature type="signal peptide" evidence="3">
    <location>
        <begin position="1"/>
        <end position="38"/>
    </location>
</feature>
<evidence type="ECO:0000313" key="5">
    <source>
        <dbReference type="EMBL" id="MCS4487366.1"/>
    </source>
</evidence>
<dbReference type="NCBIfam" id="TIGR01168">
    <property type="entry name" value="YSIRK_signal"/>
    <property type="match status" value="1"/>
</dbReference>
<organism evidence="5 6">
    <name type="scientific">Streptococcus sciuri</name>
    <dbReference type="NCBI Taxonomy" id="2973939"/>
    <lineage>
        <taxon>Bacteria</taxon>
        <taxon>Bacillati</taxon>
        <taxon>Bacillota</taxon>
        <taxon>Bacilli</taxon>
        <taxon>Lactobacillales</taxon>
        <taxon>Streptococcaceae</taxon>
        <taxon>Streptococcus</taxon>
    </lineage>
</organism>
<comment type="caution">
    <text evidence="5">The sequence shown here is derived from an EMBL/GenBank/DDBJ whole genome shotgun (WGS) entry which is preliminary data.</text>
</comment>
<feature type="compositionally biased region" description="Low complexity" evidence="2">
    <location>
        <begin position="64"/>
        <end position="85"/>
    </location>
</feature>
<dbReference type="EMBL" id="JANUXX010000001">
    <property type="protein sequence ID" value="MCS4487366.1"/>
    <property type="molecule type" value="Genomic_DNA"/>
</dbReference>
<evidence type="ECO:0000313" key="6">
    <source>
        <dbReference type="Proteomes" id="UP001206548"/>
    </source>
</evidence>
<feature type="compositionally biased region" description="Basic and acidic residues" evidence="2">
    <location>
        <begin position="108"/>
        <end position="118"/>
    </location>
</feature>
<evidence type="ECO:0000256" key="1">
    <source>
        <dbReference type="ARBA" id="ARBA00022729"/>
    </source>
</evidence>
<keyword evidence="1 3" id="KW-0732">Signal</keyword>